<evidence type="ECO:0000313" key="2">
    <source>
        <dbReference type="EMBL" id="EHQ36403.1"/>
    </source>
</evidence>
<proteinExistence type="predicted"/>
<dbReference type="InterPro" id="IPR050902">
    <property type="entry name" value="ABC_Transporter_SBP"/>
</dbReference>
<dbReference type="PROSITE" id="PS50983">
    <property type="entry name" value="FE_B12_PBP"/>
    <property type="match status" value="1"/>
</dbReference>
<organism evidence="2 3">
    <name type="scientific">Methanoplanus limicola DSM 2279</name>
    <dbReference type="NCBI Taxonomy" id="937775"/>
    <lineage>
        <taxon>Archaea</taxon>
        <taxon>Methanobacteriati</taxon>
        <taxon>Methanobacteriota</taxon>
        <taxon>Stenosarchaea group</taxon>
        <taxon>Methanomicrobia</taxon>
        <taxon>Methanomicrobiales</taxon>
        <taxon>Methanomicrobiaceae</taxon>
        <taxon>Methanoplanus</taxon>
    </lineage>
</organism>
<dbReference type="InParanoid" id="H1Z258"/>
<dbReference type="PANTHER" id="PTHR30535:SF34">
    <property type="entry name" value="MOLYBDATE-BINDING PROTEIN MOLA"/>
    <property type="match status" value="1"/>
</dbReference>
<dbReference type="STRING" id="937775.Metlim_2349"/>
<sequence>MNNRIFALLFILLAASAVFCGCTAQSADTVKAAGADEFRTVTDSRGVEVKIPAEINRVVTISDGMVEGIMTVLGVEDKIVGVGSSCIQRNFNYTYQTAGGESYEYKDGMNPVTYLNRWIIDLPRISESGSALNFEALSSLNPDVVIMRAGSCSVRYIDDESVKKSIETIESLGIPLVVIYGPNCYDEPDLTKISDEIRIVGDVFGEEESAEKLAAYLEEQVLIVSERTKNVPGGEKPKVLIFGLSPTARKAGGAGQVFGLDTIESYFITDICHAKNAFDEAGYFKTVSSEQILALDPDVIVLCTASGYHPPEELYSAPYYQNLAELTAVKERRVAALPWTPCNCAKRLEYPVDVMVIAKASYPELFEDIELSDWLLDFYENVYGVDAGTAEELRSTQWMDWCVEECPTCAN</sequence>
<dbReference type="PANTHER" id="PTHR30535">
    <property type="entry name" value="VITAMIN B12-BINDING PROTEIN"/>
    <property type="match status" value="1"/>
</dbReference>
<reference evidence="2 3" key="1">
    <citation type="submission" date="2011-10" db="EMBL/GenBank/DDBJ databases">
        <title>The Improved High-Quality Draft genome of Methanoplanus limicola DSM 2279.</title>
        <authorList>
            <consortium name="US DOE Joint Genome Institute (JGI-PGF)"/>
            <person name="Lucas S."/>
            <person name="Copeland A."/>
            <person name="Lapidus A."/>
            <person name="Glavina del Rio T."/>
            <person name="Dalin E."/>
            <person name="Tice H."/>
            <person name="Bruce D."/>
            <person name="Goodwin L."/>
            <person name="Pitluck S."/>
            <person name="Peters L."/>
            <person name="Mikhailova N."/>
            <person name="Lu M."/>
            <person name="Kyrpides N."/>
            <person name="Mavromatis K."/>
            <person name="Ivanova N."/>
            <person name="Markowitz V."/>
            <person name="Cheng J.-F."/>
            <person name="Hugenholtz P."/>
            <person name="Woyke T."/>
            <person name="Wu D."/>
            <person name="Wirth R."/>
            <person name="Brambilla E.-M."/>
            <person name="Klenk H.-P."/>
            <person name="Eisen J.A."/>
        </authorList>
    </citation>
    <scope>NUCLEOTIDE SEQUENCE [LARGE SCALE GENOMIC DNA]</scope>
    <source>
        <strain evidence="2 3">DSM 2279</strain>
    </source>
</reference>
<dbReference type="InterPro" id="IPR002491">
    <property type="entry name" value="ABC_transptr_periplasmic_BD"/>
</dbReference>
<dbReference type="HOGENOM" id="CLU_038034_13_4_2"/>
<name>H1Z258_9EURY</name>
<dbReference type="Gene3D" id="3.40.50.1980">
    <property type="entry name" value="Nitrogenase molybdenum iron protein domain"/>
    <property type="match status" value="2"/>
</dbReference>
<evidence type="ECO:0000313" key="3">
    <source>
        <dbReference type="Proteomes" id="UP000005741"/>
    </source>
</evidence>
<accession>H1Z258</accession>
<dbReference type="PROSITE" id="PS51257">
    <property type="entry name" value="PROKAR_LIPOPROTEIN"/>
    <property type="match status" value="1"/>
</dbReference>
<keyword evidence="3" id="KW-1185">Reference proteome</keyword>
<dbReference type="Proteomes" id="UP000005741">
    <property type="component" value="Chromosome"/>
</dbReference>
<dbReference type="EMBL" id="CM001436">
    <property type="protein sequence ID" value="EHQ36403.1"/>
    <property type="molecule type" value="Genomic_DNA"/>
</dbReference>
<evidence type="ECO:0000259" key="1">
    <source>
        <dbReference type="PROSITE" id="PS50983"/>
    </source>
</evidence>
<feature type="domain" description="Fe/B12 periplasmic-binding" evidence="1">
    <location>
        <begin position="57"/>
        <end position="365"/>
    </location>
</feature>
<protein>
    <submittedName>
        <fullName evidence="2">ABC-type transporter, periplasmic subunit</fullName>
    </submittedName>
</protein>
<dbReference type="AlphaFoldDB" id="H1Z258"/>
<gene>
    <name evidence="2" type="ORF">Metlim_2349</name>
</gene>
<dbReference type="RefSeq" id="WP_004078659.1">
    <property type="nucleotide sequence ID" value="NZ_CM001436.1"/>
</dbReference>
<dbReference type="Pfam" id="PF01497">
    <property type="entry name" value="Peripla_BP_2"/>
    <property type="match status" value="1"/>
</dbReference>
<dbReference type="SUPFAM" id="SSF53807">
    <property type="entry name" value="Helical backbone' metal receptor"/>
    <property type="match status" value="1"/>
</dbReference>
<dbReference type="OrthoDB" id="24039at2157"/>